<organism evidence="1">
    <name type="scientific">viral metagenome</name>
    <dbReference type="NCBI Taxonomy" id="1070528"/>
    <lineage>
        <taxon>unclassified sequences</taxon>
        <taxon>metagenomes</taxon>
        <taxon>organismal metagenomes</taxon>
    </lineage>
</organism>
<proteinExistence type="predicted"/>
<name>A0A6M3KAH9_9ZZZZ</name>
<accession>A0A6M3KAH9</accession>
<reference evidence="1" key="1">
    <citation type="submission" date="2020-03" db="EMBL/GenBank/DDBJ databases">
        <title>The deep terrestrial virosphere.</title>
        <authorList>
            <person name="Holmfeldt K."/>
            <person name="Nilsson E."/>
            <person name="Simone D."/>
            <person name="Lopez-Fernandez M."/>
            <person name="Wu X."/>
            <person name="de Brujin I."/>
            <person name="Lundin D."/>
            <person name="Andersson A."/>
            <person name="Bertilsson S."/>
            <person name="Dopson M."/>
        </authorList>
    </citation>
    <scope>NUCLEOTIDE SEQUENCE</scope>
    <source>
        <strain evidence="1">MM415A00976</strain>
    </source>
</reference>
<dbReference type="EMBL" id="MT142357">
    <property type="protein sequence ID" value="QJA78870.1"/>
    <property type="molecule type" value="Genomic_DNA"/>
</dbReference>
<dbReference type="AlphaFoldDB" id="A0A6M3KAH9"/>
<evidence type="ECO:0000313" key="1">
    <source>
        <dbReference type="EMBL" id="QJA78870.1"/>
    </source>
</evidence>
<protein>
    <submittedName>
        <fullName evidence="1">Uncharacterized protein</fullName>
    </submittedName>
</protein>
<sequence>MGSGDYQDRENTVFVQGLFEESSTQKHRLGTIRRTDDGRIFRYASFTAAGVTAGALVSKATAPVDGTIAAADAALAIAGANEISLTIAGVTLNQFRDGFLVVKAGTNIGAMYKVRGNGATDGIASGRASFSLYDKIHTTWVAASSTIGAYANPYSSLLINPAVANEAATTQELAMGVTVRAVTASYYAWIQTHGICSLVLDIAAAAGAEANEMLISPGVTAGRGAITADTALLGAQIIGYAFESADLTTAEGNLVFLTIE</sequence>
<gene>
    <name evidence="1" type="ORF">MM415A00976_0014</name>
</gene>